<dbReference type="PANTHER" id="PTHR23355">
    <property type="entry name" value="RIBONUCLEASE"/>
    <property type="match status" value="1"/>
</dbReference>
<reference evidence="2" key="1">
    <citation type="journal article" date="2013" name="Environ. Microbiol.">
        <title>Microbiota from the distal guts of lean and obese adolescents exhibit partial functional redundancy besides clear differences in community structure.</title>
        <authorList>
            <person name="Ferrer M."/>
            <person name="Ruiz A."/>
            <person name="Lanza F."/>
            <person name="Haange S.B."/>
            <person name="Oberbach A."/>
            <person name="Till H."/>
            <person name="Bargiela R."/>
            <person name="Campoy C."/>
            <person name="Segura M.T."/>
            <person name="Richter M."/>
            <person name="von Bergen M."/>
            <person name="Seifert J."/>
            <person name="Suarez A."/>
        </authorList>
    </citation>
    <scope>NUCLEOTIDE SEQUENCE</scope>
</reference>
<dbReference type="InterPro" id="IPR050180">
    <property type="entry name" value="RNR_Ribonuclease"/>
</dbReference>
<feature type="domain" description="RNB" evidence="1">
    <location>
        <begin position="291"/>
        <end position="585"/>
    </location>
</feature>
<comment type="caution">
    <text evidence="2">The sequence shown here is derived from an EMBL/GenBank/DDBJ whole genome shotgun (WGS) entry which is preliminary data.</text>
</comment>
<accession>K1TDC3</accession>
<dbReference type="EMBL" id="AJWZ01007343">
    <property type="protein sequence ID" value="EKC57171.1"/>
    <property type="molecule type" value="Genomic_DNA"/>
</dbReference>
<dbReference type="SMART" id="SM00955">
    <property type="entry name" value="RNB"/>
    <property type="match status" value="1"/>
</dbReference>
<proteinExistence type="predicted"/>
<gene>
    <name evidence="2" type="ORF">OBE_10675</name>
</gene>
<organism evidence="2">
    <name type="scientific">human gut metagenome</name>
    <dbReference type="NCBI Taxonomy" id="408170"/>
    <lineage>
        <taxon>unclassified sequences</taxon>
        <taxon>metagenomes</taxon>
        <taxon>organismal metagenomes</taxon>
    </lineage>
</organism>
<dbReference type="Pfam" id="PF00773">
    <property type="entry name" value="RNB"/>
    <property type="match status" value="1"/>
</dbReference>
<evidence type="ECO:0000313" key="2">
    <source>
        <dbReference type="EMBL" id="EKC57171.1"/>
    </source>
</evidence>
<dbReference type="InterPro" id="IPR012340">
    <property type="entry name" value="NA-bd_OB-fold"/>
</dbReference>
<dbReference type="SUPFAM" id="SSF50249">
    <property type="entry name" value="Nucleic acid-binding proteins"/>
    <property type="match status" value="1"/>
</dbReference>
<name>K1TDC3_9ZZZZ</name>
<dbReference type="PANTHER" id="PTHR23355:SF9">
    <property type="entry name" value="DIS3-LIKE EXONUCLEASE 2"/>
    <property type="match status" value="1"/>
</dbReference>
<dbReference type="InterPro" id="IPR001900">
    <property type="entry name" value="RNase_II/R"/>
</dbReference>
<dbReference type="AlphaFoldDB" id="K1TDC3"/>
<dbReference type="GO" id="GO:0004540">
    <property type="term" value="F:RNA nuclease activity"/>
    <property type="evidence" value="ECO:0007669"/>
    <property type="project" value="InterPro"/>
</dbReference>
<evidence type="ECO:0000259" key="1">
    <source>
        <dbReference type="SMART" id="SM00955"/>
    </source>
</evidence>
<dbReference type="GO" id="GO:0006402">
    <property type="term" value="P:mRNA catabolic process"/>
    <property type="evidence" value="ECO:0007669"/>
    <property type="project" value="TreeGrafter"/>
</dbReference>
<dbReference type="GO" id="GO:0003723">
    <property type="term" value="F:RNA binding"/>
    <property type="evidence" value="ECO:0007669"/>
    <property type="project" value="InterPro"/>
</dbReference>
<sequence>MDKVLKNKENIITIFKNKKISKPKLEEYLGTELSNEVINELLFLINNIVKSDSSVDIEENIINMLDYIKCLLDENENINKKTIERKVRKIEESLNTYLQEAKFTPHRKEEYIALKNNITPYLDSLTIVKKKEISHNELLYQLIYNVKNIEYIKLSLDVLNITSTPQFEGKTLLETIVITYASKLDKIDIMLDEVRYYDTVIKMLIENELSNISYEDKKKALSYLKKTKYTLKSKDRLGREKTKYISALIEYLKENVNGDKYLDELSKRYSVNIKKADGPTLGDINPYINNRVISNDFIISIDNSCTGEIDDAISCKRLPNGNYLLGIHITDIFGYFNINSAIVKEAYDKVTTIYSNGLFIPMFPMNIAIDQASLIENRPRYADSHYYEITKHGEVVSDIIMPTIITNNKKLNYEQANKIIKEDKSRNEELLTTIESLIEVEDILQRKFQTSSLYLSNKVNTLDPSCSKVGQSAAEKIVLYTMLLENSNMAEYFYKNNYPLIYRTHSFETNYEQEKENILKQLNMIGTDDIDKFIKSLIDIKPQSTYAISGSHEGLGLKHYCHSTSPERRFADLWNRYLNKRCRMENSNDPDIYKLEKETKRVIERINEQLIHINSFSVDYNEYLRKNKQKIKTK</sequence>
<protein>
    <submittedName>
        <fullName evidence="2">Protein containing Ribonuclease II and R domain protein</fullName>
    </submittedName>
</protein>